<dbReference type="EMBL" id="NPHW01005572">
    <property type="protein sequence ID" value="OXV06633.1"/>
    <property type="molecule type" value="Genomic_DNA"/>
</dbReference>
<dbReference type="SMART" id="SM00827">
    <property type="entry name" value="PKS_AT"/>
    <property type="match status" value="1"/>
</dbReference>
<protein>
    <recommendedName>
        <fullName evidence="7">PKS/mFAS DH domain-containing protein</fullName>
    </recommendedName>
</protein>
<dbReference type="Gene3D" id="3.90.180.10">
    <property type="entry name" value="Medium-chain alcohol dehydrogenases, catalytic domain"/>
    <property type="match status" value="1"/>
</dbReference>
<dbReference type="InterPro" id="IPR042104">
    <property type="entry name" value="PKS_dehydratase_sf"/>
</dbReference>
<dbReference type="Pfam" id="PF21089">
    <property type="entry name" value="PKS_DH_N"/>
    <property type="match status" value="1"/>
</dbReference>
<dbReference type="GO" id="GO:0016740">
    <property type="term" value="F:transferase activity"/>
    <property type="evidence" value="ECO:0007669"/>
    <property type="project" value="UniProtKB-KW"/>
</dbReference>
<dbReference type="CDD" id="cd05195">
    <property type="entry name" value="enoyl_red"/>
    <property type="match status" value="1"/>
</dbReference>
<dbReference type="InterPro" id="IPR049900">
    <property type="entry name" value="PKS_mFAS_DH"/>
</dbReference>
<dbReference type="InterPro" id="IPR013217">
    <property type="entry name" value="Methyltransf_12"/>
</dbReference>
<dbReference type="SUPFAM" id="SSF52151">
    <property type="entry name" value="FabD/lysophospholipase-like"/>
    <property type="match status" value="1"/>
</dbReference>
<dbReference type="Gene3D" id="3.10.129.110">
    <property type="entry name" value="Polyketide synthase dehydratase"/>
    <property type="match status" value="1"/>
</dbReference>
<dbReference type="InterPro" id="IPR049552">
    <property type="entry name" value="PKS_DH_N"/>
</dbReference>
<evidence type="ECO:0000256" key="2">
    <source>
        <dbReference type="ARBA" id="ARBA00022553"/>
    </source>
</evidence>
<dbReference type="Gene3D" id="3.40.366.10">
    <property type="entry name" value="Malonyl-Coenzyme A Acyl Carrier Protein, domain 2"/>
    <property type="match status" value="1"/>
</dbReference>
<feature type="region of interest" description="Disordered" evidence="6">
    <location>
        <begin position="790"/>
        <end position="813"/>
    </location>
</feature>
<dbReference type="PANTHER" id="PTHR45681">
    <property type="entry name" value="POLYKETIDE SYNTHASE 44-RELATED"/>
    <property type="match status" value="1"/>
</dbReference>
<dbReference type="GO" id="GO:1901336">
    <property type="term" value="P:lactone biosynthetic process"/>
    <property type="evidence" value="ECO:0007669"/>
    <property type="project" value="UniProtKB-ARBA"/>
</dbReference>
<dbReference type="GO" id="GO:0016491">
    <property type="term" value="F:oxidoreductase activity"/>
    <property type="evidence" value="ECO:0007669"/>
    <property type="project" value="InterPro"/>
</dbReference>
<keyword evidence="2" id="KW-0597">Phosphoprotein</keyword>
<sequence>MGRELVVFDVFAKSVKDSAAVLTELGISWDAWHELMASESESKVNQAEYAQPLCTVLQIALVDLLAHWKVKPHAVIGHSSGEIAAAYTTGALSREHCVKIAYHRGRVSRQSKQMFPHGAMMAVGMAFEEVQTYIVHTAVVVACINSPASITLSGDKAALVDLQTTFSKQNIFCRLLQVEIAYHSPQMLSVAEDYRDSLAGVIPMAMDKPQTQFYSTVYGRQIPISQLTADYWVANLCSPVQFVAALDDMLYANMERRRLKSKTQVIGTLLEIGPHSALGGPIKQFKSVRNELDHLGYHSMLSRGQDAALTALQTASCLWMKGVCVDLNKVNNTSEVPSRARVLVDLPSYCWNHSTSYRHETRRSRNHRFPESPRHDLIGSRIDDNNPLEPMWKNHLRISDLPWLRDHQIHDNAVFPAAGMICAAVEAARQIAKANTSQDIKGFELRDVCINRPLVFQDLDKGIETLLHLKRRKLGMGSDAGAWHEFTFYSCQDNEAYVEHACGLIEIQYARQASEVDSGKEHAEEILAYQGQWNSHRARCVDVVTSPTHYGFWKSLGFYFGPNFKGLTSIRQKDNAAVFEATILDTRSSMPCNRESDYLVHPATLDACLQIMLVQVPKTDDVPRQIWIPTAISTIQISNDTLNNQVLHGFCESSRNGFREMIGSIVTGNETFDSRPGIAMHGVTFTGLGPTQSLSQESRRSEQASAKLCAKPSWKPDLDFLETANAWTILGDNVEAPEGLVRFCSLANKVVEIMCQRVLQNFDPNTFSSLPAYLQKYMEWMRKRCKTLQDGKAPSTFGSNAQPRKPDKDDDSTIRSFAVNYPFDGKFCSHVFDSLDDIFKQKTTPLAVLMTEDNLSRFYRETYGCAISTQIFRNWFDLKGHKSPYMRVIEIGAGTASATVPILEQLGGQNGETPRFSQWTFTDISSGWFQNAKTLLHDWEPRVEYKRLDIEGDPVGQGFEAESYDVVLAVNVLHATRHISKTLENCRRLLKPGGNLVLGESTNTNDIGPFIFGTLPGWWVAEDGRENGPLLSQSKWDEALKKAGFSGTNTKLAEMDDPDSHRMSILVSTRQEEQGFPLKDIMVVTPDDCTNPIGSLASLIRQEFERLGSAVEIKDLQAAATNANGKTVIFLLEYEKPFFEEVQAVQFEQAKHILLHGSELLWVTRSDPNDGPGHPSKRAISGLLRCLKTEDASRRLYEFHFCRDLTADLDSAARTICHRFRSFGGAKQDRPDEMETVEQDGTFCIPRYIPEKILNRCLSLRESGAVPEVGDLIQPKRPLKLTIERPGMLDTLHFVDDETPFQPLLDEEVQIEVKACAMNFLDIMIAMGQIQRPVLGYEASGIINRVGAKVTKFKQGDRVIYMGQGAMRTALRSHGSYIHALPTNLTFEEGVTIPIAYATAYQSLIEVARLQKGESVLIHAAAGGLGQALIQISKLLEADIFCTVGSNAKKQAVIDLGVQPDHIFSSRDLSFAKGIKRVTQGRGVDVVVNSLAGEALRKSWDCLADYGRFIEVGKKDILGNSGLDMRPFLKNTLFAGVNLEQMMVSNPHRSSKLVSEVLKLFEQGSISPIQPITAYEFTDMETVFRKMQRGAHIGKLVLRVTTEWSRWPWSSTSIVHGRARCSPHGIHLSIWGCST</sequence>
<dbReference type="GO" id="GO:0008270">
    <property type="term" value="F:zinc ion binding"/>
    <property type="evidence" value="ECO:0007669"/>
    <property type="project" value="InterPro"/>
</dbReference>
<gene>
    <name evidence="8" type="ORF">Egran_05598</name>
</gene>
<dbReference type="InterPro" id="IPR016035">
    <property type="entry name" value="Acyl_Trfase/lysoPLipase"/>
</dbReference>
<evidence type="ECO:0000313" key="9">
    <source>
        <dbReference type="Proteomes" id="UP000243515"/>
    </source>
</evidence>
<dbReference type="Pfam" id="PF08240">
    <property type="entry name" value="ADH_N"/>
    <property type="match status" value="1"/>
</dbReference>
<feature type="region of interest" description="C-terminal hotdog fold" evidence="5">
    <location>
        <begin position="541"/>
        <end position="694"/>
    </location>
</feature>
<dbReference type="FunFam" id="3.40.50.720:FF:000209">
    <property type="entry name" value="Polyketide synthase Pks12"/>
    <property type="match status" value="1"/>
</dbReference>
<dbReference type="InterPro" id="IPR036291">
    <property type="entry name" value="NAD(P)-bd_dom_sf"/>
</dbReference>
<dbReference type="SUPFAM" id="SSF53335">
    <property type="entry name" value="S-adenosyl-L-methionine-dependent methyltransferases"/>
    <property type="match status" value="1"/>
</dbReference>
<evidence type="ECO:0000256" key="3">
    <source>
        <dbReference type="ARBA" id="ARBA00022679"/>
    </source>
</evidence>
<dbReference type="InterPro" id="IPR014043">
    <property type="entry name" value="Acyl_transferase_dom"/>
</dbReference>
<dbReference type="InterPro" id="IPR029063">
    <property type="entry name" value="SAM-dependent_MTases_sf"/>
</dbReference>
<organism evidence="8 9">
    <name type="scientific">Elaphomyces granulatus</name>
    <dbReference type="NCBI Taxonomy" id="519963"/>
    <lineage>
        <taxon>Eukaryota</taxon>
        <taxon>Fungi</taxon>
        <taxon>Dikarya</taxon>
        <taxon>Ascomycota</taxon>
        <taxon>Pezizomycotina</taxon>
        <taxon>Eurotiomycetes</taxon>
        <taxon>Eurotiomycetidae</taxon>
        <taxon>Eurotiales</taxon>
        <taxon>Elaphomycetaceae</taxon>
        <taxon>Elaphomyces</taxon>
    </lineage>
</organism>
<reference evidence="8 9" key="1">
    <citation type="journal article" date="2015" name="Environ. Microbiol.">
        <title>Metagenome sequence of Elaphomyces granulatus from sporocarp tissue reveals Ascomycota ectomycorrhizal fingerprints of genome expansion and a Proteobacteria-rich microbiome.</title>
        <authorList>
            <person name="Quandt C.A."/>
            <person name="Kohler A."/>
            <person name="Hesse C.N."/>
            <person name="Sharpton T.J."/>
            <person name="Martin F."/>
            <person name="Spatafora J.W."/>
        </authorList>
    </citation>
    <scope>NUCLEOTIDE SEQUENCE [LARGE SCALE GENOMIC DNA]</scope>
    <source>
        <strain evidence="8 9">OSC145934</strain>
    </source>
</reference>
<dbReference type="PROSITE" id="PS52019">
    <property type="entry name" value="PKS_MFAS_DH"/>
    <property type="match status" value="1"/>
</dbReference>
<dbReference type="SMART" id="SM00829">
    <property type="entry name" value="PKS_ER"/>
    <property type="match status" value="1"/>
</dbReference>
<dbReference type="PROSITE" id="PS01162">
    <property type="entry name" value="QOR_ZETA_CRYSTAL"/>
    <property type="match status" value="1"/>
</dbReference>
<dbReference type="SMART" id="SM00826">
    <property type="entry name" value="PKS_DH"/>
    <property type="match status" value="1"/>
</dbReference>
<evidence type="ECO:0000313" key="8">
    <source>
        <dbReference type="EMBL" id="OXV06633.1"/>
    </source>
</evidence>
<dbReference type="Pfam" id="PF00698">
    <property type="entry name" value="Acyl_transf_1"/>
    <property type="match status" value="1"/>
</dbReference>
<dbReference type="InterPro" id="IPR020843">
    <property type="entry name" value="ER"/>
</dbReference>
<comment type="caution">
    <text evidence="8">The sequence shown here is derived from an EMBL/GenBank/DDBJ whole genome shotgun (WGS) entry which is preliminary data.</text>
</comment>
<dbReference type="Pfam" id="PF13602">
    <property type="entry name" value="ADH_zinc_N_2"/>
    <property type="match status" value="1"/>
</dbReference>
<dbReference type="SUPFAM" id="SSF55048">
    <property type="entry name" value="Probable ACP-binding domain of malonyl-CoA ACP transacylase"/>
    <property type="match status" value="1"/>
</dbReference>
<dbReference type="PANTHER" id="PTHR45681:SF6">
    <property type="entry name" value="POLYKETIDE SYNTHASE 37"/>
    <property type="match status" value="1"/>
</dbReference>
<dbReference type="InterPro" id="IPR050444">
    <property type="entry name" value="Polyketide_Synthase"/>
</dbReference>
<keyword evidence="9" id="KW-1185">Reference proteome</keyword>
<evidence type="ECO:0000259" key="7">
    <source>
        <dbReference type="PROSITE" id="PS52019"/>
    </source>
</evidence>
<dbReference type="CDD" id="cd02440">
    <property type="entry name" value="AdoMet_MTases"/>
    <property type="match status" value="1"/>
</dbReference>
<dbReference type="InterPro" id="IPR013154">
    <property type="entry name" value="ADH-like_N"/>
</dbReference>
<evidence type="ECO:0000256" key="1">
    <source>
        <dbReference type="ARBA" id="ARBA00022450"/>
    </source>
</evidence>
<dbReference type="GO" id="GO:0044550">
    <property type="term" value="P:secondary metabolite biosynthetic process"/>
    <property type="evidence" value="ECO:0007669"/>
    <property type="project" value="UniProtKB-ARBA"/>
</dbReference>
<dbReference type="OrthoDB" id="329835at2759"/>
<feature type="domain" description="PKS/mFAS DH" evidence="7">
    <location>
        <begin position="375"/>
        <end position="694"/>
    </location>
</feature>
<dbReference type="Pfam" id="PF14765">
    <property type="entry name" value="PS-DH"/>
    <property type="match status" value="1"/>
</dbReference>
<feature type="active site" description="Proton acceptor; for dehydratase activity" evidence="5">
    <location>
        <position position="407"/>
    </location>
</feature>
<dbReference type="InterPro" id="IPR011032">
    <property type="entry name" value="GroES-like_sf"/>
</dbReference>
<evidence type="ECO:0000256" key="4">
    <source>
        <dbReference type="ARBA" id="ARBA00023268"/>
    </source>
</evidence>
<dbReference type="InterPro" id="IPR020807">
    <property type="entry name" value="PKS_DH"/>
</dbReference>
<keyword evidence="4" id="KW-0511">Multifunctional enzyme</keyword>
<dbReference type="InterPro" id="IPR016036">
    <property type="entry name" value="Malonyl_transacylase_ACP-bd"/>
</dbReference>
<dbReference type="SUPFAM" id="SSF50129">
    <property type="entry name" value="GroES-like"/>
    <property type="match status" value="1"/>
</dbReference>
<accession>A0A232LR46</accession>
<feature type="active site" description="Proton donor; for dehydratase activity" evidence="5">
    <location>
        <position position="606"/>
    </location>
</feature>
<dbReference type="Gene3D" id="3.40.50.150">
    <property type="entry name" value="Vaccinia Virus protein VP39"/>
    <property type="match status" value="1"/>
</dbReference>
<name>A0A232LR46_9EURO</name>
<dbReference type="InterPro" id="IPR001227">
    <property type="entry name" value="Ac_transferase_dom_sf"/>
</dbReference>
<dbReference type="Proteomes" id="UP000243515">
    <property type="component" value="Unassembled WGS sequence"/>
</dbReference>
<dbReference type="InterPro" id="IPR049551">
    <property type="entry name" value="PKS_DH_C"/>
</dbReference>
<feature type="region of interest" description="N-terminal hotdog fold" evidence="5">
    <location>
        <begin position="375"/>
        <end position="512"/>
    </location>
</feature>
<feature type="compositionally biased region" description="Basic and acidic residues" evidence="6">
    <location>
        <begin position="804"/>
        <end position="813"/>
    </location>
</feature>
<dbReference type="Pfam" id="PF08242">
    <property type="entry name" value="Methyltransf_12"/>
    <property type="match status" value="1"/>
</dbReference>
<dbReference type="SUPFAM" id="SSF51735">
    <property type="entry name" value="NAD(P)-binding Rossmann-fold domains"/>
    <property type="match status" value="1"/>
</dbReference>
<keyword evidence="3" id="KW-0808">Transferase</keyword>
<proteinExistence type="predicted"/>
<evidence type="ECO:0000256" key="5">
    <source>
        <dbReference type="PROSITE-ProRule" id="PRU01363"/>
    </source>
</evidence>
<keyword evidence="1" id="KW-0596">Phosphopantetheine</keyword>
<evidence type="ECO:0000256" key="6">
    <source>
        <dbReference type="SAM" id="MobiDB-lite"/>
    </source>
</evidence>
<dbReference type="InterPro" id="IPR002364">
    <property type="entry name" value="Quin_OxRdtase/zeta-crystal_CS"/>
</dbReference>